<dbReference type="AlphaFoldDB" id="A0A7C1NLP6"/>
<dbReference type="Proteomes" id="UP000885695">
    <property type="component" value="Unassembled WGS sequence"/>
</dbReference>
<proteinExistence type="predicted"/>
<dbReference type="Gene3D" id="3.30.420.240">
    <property type="match status" value="1"/>
</dbReference>
<feature type="compositionally biased region" description="Polar residues" evidence="1">
    <location>
        <begin position="104"/>
        <end position="113"/>
    </location>
</feature>
<reference evidence="2" key="1">
    <citation type="journal article" date="2020" name="mSystems">
        <title>Genome- and Community-Level Interaction Insights into Carbon Utilization and Element Cycling Functions of Hydrothermarchaeota in Hydrothermal Sediment.</title>
        <authorList>
            <person name="Zhou Z."/>
            <person name="Liu Y."/>
            <person name="Xu W."/>
            <person name="Pan J."/>
            <person name="Luo Z.H."/>
            <person name="Li M."/>
        </authorList>
    </citation>
    <scope>NUCLEOTIDE SEQUENCE [LARGE SCALE GENOMIC DNA]</scope>
    <source>
        <strain evidence="2">HyVt-369</strain>
    </source>
</reference>
<sequence>MPNDERKRVALEELEELVGIKRHRITQANLAKFIQIYLPHLTPAQSPLFHKEMLSLMQGLIWNVNTVQNNSSLSNSSVQATVERGTMKQDESVLLSKKERENRTIASESPQEGSSSAPSTVAHSSLPADVNSTIGAEKDNKSNKVLKNENIDTVEGMDDPPVARDMYIIPAPHISNKNTNVDSKEELGYNQNDLDYNRVLFIAPRGFAKSMLCSRFFPLWLAVNGYKKDIFLVSATVSLAIENLRIIRTELEANEKLIADYGDLKSDKWTEEMLVLNNGVVIRAKGQGFQIRGFRPDIIVCDDLEDENMIYSKDQREKLEHWFFRTLMPSLKPEQNLLYVGTKLHQASLISKLEEKPEFLNKFYAALTNGKSIWEEYWPTITLLKLQKELGAYAFQAEYQNNPISLEDQPIKPHYIDGVRIGGGIKVRCLAIDPAISEKTGSDYRAFTLFGQTDEGFKEIYSERGHWGIDEQIDRIIGIWKRFKLAAPDRIIIESVAFQKVYKSILAKKAREEGIWLPISEAELGMGKDKRPKDKMTRLLAVSHLFEQKLVQIDNPDLREELLAFPTGDNDDLVDATVYALYWLMNFRAGKSFVKKEKVKIIDAVKSFYVKEVRLGVYFAKIGEPPIEEKTNFISYDH</sequence>
<comment type="caution">
    <text evidence="2">The sequence shown here is derived from an EMBL/GenBank/DDBJ whole genome shotgun (WGS) entry which is preliminary data.</text>
</comment>
<feature type="compositionally biased region" description="Low complexity" evidence="1">
    <location>
        <begin position="114"/>
        <end position="125"/>
    </location>
</feature>
<feature type="region of interest" description="Disordered" evidence="1">
    <location>
        <begin position="78"/>
        <end position="141"/>
    </location>
</feature>
<feature type="compositionally biased region" description="Basic and acidic residues" evidence="1">
    <location>
        <begin position="85"/>
        <end position="103"/>
    </location>
</feature>
<evidence type="ECO:0000256" key="1">
    <source>
        <dbReference type="SAM" id="MobiDB-lite"/>
    </source>
</evidence>
<dbReference type="InterPro" id="IPR027417">
    <property type="entry name" value="P-loop_NTPase"/>
</dbReference>
<evidence type="ECO:0008006" key="3">
    <source>
        <dbReference type="Google" id="ProtNLM"/>
    </source>
</evidence>
<evidence type="ECO:0000313" key="2">
    <source>
        <dbReference type="EMBL" id="HEB13506.1"/>
    </source>
</evidence>
<dbReference type="EMBL" id="DRHL01000043">
    <property type="protein sequence ID" value="HEB13506.1"/>
    <property type="molecule type" value="Genomic_DNA"/>
</dbReference>
<gene>
    <name evidence="2" type="ORF">ENI13_00835</name>
</gene>
<organism evidence="2">
    <name type="scientific">candidate division CPR3 bacterium</name>
    <dbReference type="NCBI Taxonomy" id="2268181"/>
    <lineage>
        <taxon>Bacteria</taxon>
        <taxon>Bacteria division CPR3</taxon>
    </lineage>
</organism>
<name>A0A7C1NLP6_UNCC3</name>
<protein>
    <recommendedName>
        <fullName evidence="3">Terminase large subunit gp17-like C-terminal domain-containing protein</fullName>
    </recommendedName>
</protein>
<accession>A0A7C1NLP6</accession>
<dbReference type="Gene3D" id="3.40.50.300">
    <property type="entry name" value="P-loop containing nucleotide triphosphate hydrolases"/>
    <property type="match status" value="1"/>
</dbReference>